<evidence type="ECO:0000313" key="2">
    <source>
        <dbReference type="EMBL" id="SDE77275.1"/>
    </source>
</evidence>
<keyword evidence="1" id="KW-1133">Transmembrane helix</keyword>
<sequence length="307" mass="33638">MVKEQQRATQGFVATLTQVRNHPSWVLLELTWRWLFGIPAIAIVYLQASKVFASVPWQATNIEALTVNQLLTDPMKASATIADFAAIVLPGLLHVASWLAPVMLVVWAIVSGIGRTIVLRRIDSTLQPRIGVMVALQLLRILPLAALFTAWFFGVQALGRWTIVNPIASGGEPIIMAYVGGVIFLTLSLFVVSALIGWIFSLAPLLSAIHRSSVGASITQAIRTGGLRSGLIEINLVLGIVKIALLILAVVFSACPLPFQTELTDQFLFYWNCGVTVWYFIASDYFHVARLAGYLQLIRPQSTQISE</sequence>
<accession>A0A1G7FNM0</accession>
<feature type="transmembrane region" description="Helical" evidence="1">
    <location>
        <begin position="236"/>
        <end position="255"/>
    </location>
</feature>
<keyword evidence="1" id="KW-0812">Transmembrane</keyword>
<feature type="transmembrane region" description="Helical" evidence="1">
    <location>
        <begin position="174"/>
        <end position="203"/>
    </location>
</feature>
<keyword evidence="3" id="KW-1185">Reference proteome</keyword>
<dbReference type="OrthoDB" id="114850at2"/>
<dbReference type="Proteomes" id="UP000182427">
    <property type="component" value="Chromosome I"/>
</dbReference>
<evidence type="ECO:0000256" key="1">
    <source>
        <dbReference type="SAM" id="Phobius"/>
    </source>
</evidence>
<reference evidence="2 3" key="1">
    <citation type="submission" date="2016-10" db="EMBL/GenBank/DDBJ databases">
        <authorList>
            <person name="de Groot N.N."/>
        </authorList>
    </citation>
    <scope>NUCLEOTIDE SEQUENCE [LARGE SCALE GENOMIC DNA]</scope>
    <source>
        <strain evidence="2 3">GAS232</strain>
    </source>
</reference>
<feature type="transmembrane region" description="Helical" evidence="1">
    <location>
        <begin position="98"/>
        <end position="118"/>
    </location>
</feature>
<name>A0A1G7FNM0_9BACT</name>
<dbReference type="RefSeq" id="WP_156784976.1">
    <property type="nucleotide sequence ID" value="NZ_LT629690.1"/>
</dbReference>
<evidence type="ECO:0000313" key="3">
    <source>
        <dbReference type="Proteomes" id="UP000182427"/>
    </source>
</evidence>
<keyword evidence="1" id="KW-0472">Membrane</keyword>
<protein>
    <submittedName>
        <fullName evidence="2">Uncharacterized protein</fullName>
    </submittedName>
</protein>
<dbReference type="EMBL" id="LT629690">
    <property type="protein sequence ID" value="SDE77275.1"/>
    <property type="molecule type" value="Genomic_DNA"/>
</dbReference>
<feature type="transmembrane region" description="Helical" evidence="1">
    <location>
        <begin position="30"/>
        <end position="48"/>
    </location>
</feature>
<proteinExistence type="predicted"/>
<gene>
    <name evidence="2" type="ORF">SAMN05444167_0396</name>
</gene>
<organism evidence="2 3">
    <name type="scientific">Terriglobus roseus</name>
    <dbReference type="NCBI Taxonomy" id="392734"/>
    <lineage>
        <taxon>Bacteria</taxon>
        <taxon>Pseudomonadati</taxon>
        <taxon>Acidobacteriota</taxon>
        <taxon>Terriglobia</taxon>
        <taxon>Terriglobales</taxon>
        <taxon>Acidobacteriaceae</taxon>
        <taxon>Terriglobus</taxon>
    </lineage>
</organism>
<dbReference type="AlphaFoldDB" id="A0A1G7FNM0"/>
<feature type="transmembrane region" description="Helical" evidence="1">
    <location>
        <begin position="130"/>
        <end position="154"/>
    </location>
</feature>
<feature type="transmembrane region" description="Helical" evidence="1">
    <location>
        <begin position="267"/>
        <end position="286"/>
    </location>
</feature>